<evidence type="ECO:0000256" key="7">
    <source>
        <dbReference type="PROSITE-ProRule" id="PRU00176"/>
    </source>
</evidence>
<feature type="domain" description="RRM" evidence="9">
    <location>
        <begin position="5"/>
        <end position="83"/>
    </location>
</feature>
<proteinExistence type="evidence at transcript level"/>
<evidence type="ECO:0000256" key="4">
    <source>
        <dbReference type="ARBA" id="ARBA00022884"/>
    </source>
</evidence>
<comment type="subcellular location">
    <subcellularLocation>
        <location evidence="1">Cytoplasm</location>
    </subcellularLocation>
    <subcellularLocation>
        <location evidence="2">Nucleus</location>
        <location evidence="2">Nucleoplasm</location>
    </subcellularLocation>
</comment>
<evidence type="ECO:0000256" key="3">
    <source>
        <dbReference type="ARBA" id="ARBA00022490"/>
    </source>
</evidence>
<name>V9L8U9_CALMI</name>
<sequence length="136" mass="14646">MCEDGKLFVGGLNFNTDEQRLEEAFNKYGQITEVRVIKNRETHRSRGFGFVTFESPDDAQDALTSMNGRSLEGRQIRVDRAEKKSGDRGGSRGGGYSQYNSGGGGGGFQQYSRGGYSSQYRGGGGGYGGRRGGGGY</sequence>
<feature type="compositionally biased region" description="Gly residues" evidence="8">
    <location>
        <begin position="121"/>
        <end position="136"/>
    </location>
</feature>
<protein>
    <submittedName>
        <fullName evidence="10">Cold-inducible RNA-binding protein B</fullName>
    </submittedName>
</protein>
<evidence type="ECO:0000256" key="2">
    <source>
        <dbReference type="ARBA" id="ARBA00004642"/>
    </source>
</evidence>
<dbReference type="Gene3D" id="3.30.70.330">
    <property type="match status" value="1"/>
</dbReference>
<evidence type="ECO:0000256" key="1">
    <source>
        <dbReference type="ARBA" id="ARBA00004496"/>
    </source>
</evidence>
<dbReference type="Pfam" id="PF00076">
    <property type="entry name" value="RRM_1"/>
    <property type="match status" value="1"/>
</dbReference>
<dbReference type="PROSITE" id="PS50102">
    <property type="entry name" value="RRM"/>
    <property type="match status" value="1"/>
</dbReference>
<dbReference type="AlphaFoldDB" id="V9L8U9"/>
<feature type="compositionally biased region" description="Basic and acidic residues" evidence="8">
    <location>
        <begin position="71"/>
        <end position="90"/>
    </location>
</feature>
<feature type="region of interest" description="Disordered" evidence="8">
    <location>
        <begin position="67"/>
        <end position="136"/>
    </location>
</feature>
<dbReference type="GO" id="GO:0003723">
    <property type="term" value="F:RNA binding"/>
    <property type="evidence" value="ECO:0007669"/>
    <property type="project" value="UniProtKB-UniRule"/>
</dbReference>
<keyword evidence="5" id="KW-0346">Stress response</keyword>
<dbReference type="SMART" id="SM00360">
    <property type="entry name" value="RRM"/>
    <property type="match status" value="1"/>
</dbReference>
<dbReference type="InterPro" id="IPR003954">
    <property type="entry name" value="RRM_euk-type"/>
</dbReference>
<keyword evidence="6" id="KW-0539">Nucleus</keyword>
<accession>V9L8U9</accession>
<dbReference type="SUPFAM" id="SSF54928">
    <property type="entry name" value="RNA-binding domain, RBD"/>
    <property type="match status" value="1"/>
</dbReference>
<evidence type="ECO:0000313" key="10">
    <source>
        <dbReference type="EMBL" id="AFP08324.1"/>
    </source>
</evidence>
<dbReference type="SMART" id="SM00361">
    <property type="entry name" value="RRM_1"/>
    <property type="match status" value="1"/>
</dbReference>
<feature type="compositionally biased region" description="Low complexity" evidence="8">
    <location>
        <begin position="109"/>
        <end position="120"/>
    </location>
</feature>
<reference evidence="10" key="1">
    <citation type="journal article" date="2014" name="Nature">
        <title>Elephant shark genome provides unique insights into gnathostome evolution.</title>
        <authorList>
            <consortium name="International Elephant Shark Genome Sequencing Consortium"/>
            <person name="Venkatesh B."/>
            <person name="Lee A.P."/>
            <person name="Ravi V."/>
            <person name="Maurya A.K."/>
            <person name="Lian M.M."/>
            <person name="Swann J.B."/>
            <person name="Ohta Y."/>
            <person name="Flajnik M.F."/>
            <person name="Sutoh Y."/>
            <person name="Kasahara M."/>
            <person name="Hoon S."/>
            <person name="Gangu V."/>
            <person name="Roy S.W."/>
            <person name="Irimia M."/>
            <person name="Korzh V."/>
            <person name="Kondrychyn I."/>
            <person name="Lim Z.W."/>
            <person name="Tay B.H."/>
            <person name="Tohari S."/>
            <person name="Kong K.W."/>
            <person name="Ho S."/>
            <person name="Lorente-Galdos B."/>
            <person name="Quilez J."/>
            <person name="Marques-Bonet T."/>
            <person name="Raney B.J."/>
            <person name="Ingham P.W."/>
            <person name="Tay A."/>
            <person name="Hillier L.W."/>
            <person name="Minx P."/>
            <person name="Boehm T."/>
            <person name="Wilson R.K."/>
            <person name="Brenner S."/>
            <person name="Warren W.C."/>
        </authorList>
    </citation>
    <scope>NUCLEOTIDE SEQUENCE</scope>
    <source>
        <tissue evidence="10">Brain</tissue>
    </source>
</reference>
<evidence type="ECO:0000256" key="6">
    <source>
        <dbReference type="ARBA" id="ARBA00023242"/>
    </source>
</evidence>
<dbReference type="InterPro" id="IPR035979">
    <property type="entry name" value="RBD_domain_sf"/>
</dbReference>
<feature type="compositionally biased region" description="Gly residues" evidence="8">
    <location>
        <begin position="91"/>
        <end position="108"/>
    </location>
</feature>
<organism evidence="10">
    <name type="scientific">Callorhinchus milii</name>
    <name type="common">Ghost shark</name>
    <dbReference type="NCBI Taxonomy" id="7868"/>
    <lineage>
        <taxon>Eukaryota</taxon>
        <taxon>Metazoa</taxon>
        <taxon>Chordata</taxon>
        <taxon>Craniata</taxon>
        <taxon>Vertebrata</taxon>
        <taxon>Chondrichthyes</taxon>
        <taxon>Holocephali</taxon>
        <taxon>Chimaeriformes</taxon>
        <taxon>Callorhinchidae</taxon>
        <taxon>Callorhinchus</taxon>
    </lineage>
</organism>
<evidence type="ECO:0000256" key="5">
    <source>
        <dbReference type="ARBA" id="ARBA00023016"/>
    </source>
</evidence>
<dbReference type="FunFam" id="3.30.70.330:FF:000472">
    <property type="entry name" value="Cold inducible RNA binding protein a"/>
    <property type="match status" value="1"/>
</dbReference>
<evidence type="ECO:0000259" key="9">
    <source>
        <dbReference type="PROSITE" id="PS50102"/>
    </source>
</evidence>
<dbReference type="CDD" id="cd12449">
    <property type="entry name" value="RRM_CIRBP_RBM3"/>
    <property type="match status" value="1"/>
</dbReference>
<dbReference type="PANTHER" id="PTHR48034">
    <property type="entry name" value="TRANSFORMER-2 SEX-DETERMINING PROTEIN-RELATED"/>
    <property type="match status" value="1"/>
</dbReference>
<dbReference type="InterPro" id="IPR050441">
    <property type="entry name" value="RBM"/>
</dbReference>
<evidence type="ECO:0000256" key="8">
    <source>
        <dbReference type="SAM" id="MobiDB-lite"/>
    </source>
</evidence>
<dbReference type="InterPro" id="IPR034278">
    <property type="entry name" value="RBM3/CIRBP_RRM"/>
</dbReference>
<dbReference type="EMBL" id="JW875807">
    <property type="protein sequence ID" value="AFP08324.1"/>
    <property type="molecule type" value="mRNA"/>
</dbReference>
<keyword evidence="4 7" id="KW-0694">RNA-binding</keyword>
<dbReference type="GO" id="GO:0005654">
    <property type="term" value="C:nucleoplasm"/>
    <property type="evidence" value="ECO:0007669"/>
    <property type="project" value="UniProtKB-SubCell"/>
</dbReference>
<keyword evidence="3" id="KW-0963">Cytoplasm</keyword>
<dbReference type="InterPro" id="IPR000504">
    <property type="entry name" value="RRM_dom"/>
</dbReference>
<dbReference type="InterPro" id="IPR012677">
    <property type="entry name" value="Nucleotide-bd_a/b_plait_sf"/>
</dbReference>
<dbReference type="GO" id="GO:0005737">
    <property type="term" value="C:cytoplasm"/>
    <property type="evidence" value="ECO:0007669"/>
    <property type="project" value="UniProtKB-SubCell"/>
</dbReference>